<organism evidence="9">
    <name type="scientific">marine metagenome</name>
    <dbReference type="NCBI Taxonomy" id="408172"/>
    <lineage>
        <taxon>unclassified sequences</taxon>
        <taxon>metagenomes</taxon>
        <taxon>ecological metagenomes</taxon>
    </lineage>
</organism>
<dbReference type="SMART" id="SM01185">
    <property type="entry name" value="EFP"/>
    <property type="match status" value="1"/>
</dbReference>
<dbReference type="SUPFAM" id="SSF50104">
    <property type="entry name" value="Translation proteins SH3-like domain"/>
    <property type="match status" value="1"/>
</dbReference>
<evidence type="ECO:0000256" key="3">
    <source>
        <dbReference type="ARBA" id="ARBA00009479"/>
    </source>
</evidence>
<dbReference type="UniPathway" id="UPA00345"/>
<keyword evidence="6" id="KW-0648">Protein biosynthesis</keyword>
<dbReference type="GO" id="GO:0005829">
    <property type="term" value="C:cytosol"/>
    <property type="evidence" value="ECO:0007669"/>
    <property type="project" value="UniProtKB-ARBA"/>
</dbReference>
<name>A0A382T1L4_9ZZZZ</name>
<dbReference type="CDD" id="cd04470">
    <property type="entry name" value="S1_EF-P_repeat_1"/>
    <property type="match status" value="1"/>
</dbReference>
<evidence type="ECO:0000259" key="7">
    <source>
        <dbReference type="SMART" id="SM00841"/>
    </source>
</evidence>
<comment type="subcellular location">
    <subcellularLocation>
        <location evidence="1">Cytoplasm</location>
    </subcellularLocation>
</comment>
<dbReference type="PIRSF" id="PIRSF005901">
    <property type="entry name" value="EF-P"/>
    <property type="match status" value="1"/>
</dbReference>
<reference evidence="9" key="1">
    <citation type="submission" date="2018-05" db="EMBL/GenBank/DDBJ databases">
        <authorList>
            <person name="Lanie J.A."/>
            <person name="Ng W.-L."/>
            <person name="Kazmierczak K.M."/>
            <person name="Andrzejewski T.M."/>
            <person name="Davidsen T.M."/>
            <person name="Wayne K.J."/>
            <person name="Tettelin H."/>
            <person name="Glass J.I."/>
            <person name="Rusch D."/>
            <person name="Podicherti R."/>
            <person name="Tsui H.-C.T."/>
            <person name="Winkler M.E."/>
        </authorList>
    </citation>
    <scope>NUCLEOTIDE SEQUENCE</scope>
</reference>
<keyword evidence="5" id="KW-0251">Elongation factor</keyword>
<dbReference type="AlphaFoldDB" id="A0A382T1L4"/>
<dbReference type="InterPro" id="IPR001059">
    <property type="entry name" value="Transl_elong_P/YeiP_cen"/>
</dbReference>
<dbReference type="InterPro" id="IPR008991">
    <property type="entry name" value="Translation_prot_SH3-like_sf"/>
</dbReference>
<evidence type="ECO:0008006" key="10">
    <source>
        <dbReference type="Google" id="ProtNLM"/>
    </source>
</evidence>
<proteinExistence type="inferred from homology"/>
<feature type="domain" description="Translation elongation factor P/YeiP central" evidence="8">
    <location>
        <begin position="67"/>
        <end position="121"/>
    </location>
</feature>
<feature type="domain" description="Elongation factor P C-terminal" evidence="7">
    <location>
        <begin position="129"/>
        <end position="184"/>
    </location>
</feature>
<dbReference type="InterPro" id="IPR020599">
    <property type="entry name" value="Transl_elong_fac_P/YeiP"/>
</dbReference>
<dbReference type="GO" id="GO:0043043">
    <property type="term" value="P:peptide biosynthetic process"/>
    <property type="evidence" value="ECO:0007669"/>
    <property type="project" value="InterPro"/>
</dbReference>
<protein>
    <recommendedName>
        <fullName evidence="10">Elongation factor P C-terminal domain-containing protein</fullName>
    </recommendedName>
</protein>
<dbReference type="Pfam" id="PF01132">
    <property type="entry name" value="EFP"/>
    <property type="match status" value="1"/>
</dbReference>
<dbReference type="NCBIfam" id="TIGR00038">
    <property type="entry name" value="efp"/>
    <property type="match status" value="1"/>
</dbReference>
<evidence type="ECO:0000313" key="9">
    <source>
        <dbReference type="EMBL" id="SVD15357.1"/>
    </source>
</evidence>
<evidence type="ECO:0000259" key="8">
    <source>
        <dbReference type="SMART" id="SM01185"/>
    </source>
</evidence>
<dbReference type="PANTHER" id="PTHR30053">
    <property type="entry name" value="ELONGATION FACTOR P"/>
    <property type="match status" value="1"/>
</dbReference>
<dbReference type="CDD" id="cd05794">
    <property type="entry name" value="S1_EF-P_repeat_2"/>
    <property type="match status" value="1"/>
</dbReference>
<dbReference type="InterPro" id="IPR012340">
    <property type="entry name" value="NA-bd_OB-fold"/>
</dbReference>
<dbReference type="FunFam" id="2.30.30.30:FF:000003">
    <property type="entry name" value="Elongation factor P"/>
    <property type="match status" value="1"/>
</dbReference>
<keyword evidence="4" id="KW-0963">Cytoplasm</keyword>
<gene>
    <name evidence="9" type="ORF">METZ01_LOCUS368211</name>
</gene>
<dbReference type="SMART" id="SM00841">
    <property type="entry name" value="Elong-fact-P_C"/>
    <property type="match status" value="1"/>
</dbReference>
<evidence type="ECO:0000256" key="2">
    <source>
        <dbReference type="ARBA" id="ARBA00004815"/>
    </source>
</evidence>
<dbReference type="InterPro" id="IPR014722">
    <property type="entry name" value="Rib_uL2_dom2"/>
</dbReference>
<dbReference type="Pfam" id="PF08207">
    <property type="entry name" value="EFP_N"/>
    <property type="match status" value="1"/>
</dbReference>
<dbReference type="FunFam" id="2.40.50.140:FF:000004">
    <property type="entry name" value="Elongation factor P"/>
    <property type="match status" value="1"/>
</dbReference>
<dbReference type="InterPro" id="IPR011768">
    <property type="entry name" value="Transl_elongation_fac_P"/>
</dbReference>
<dbReference type="HAMAP" id="MF_00141">
    <property type="entry name" value="EF_P"/>
    <property type="match status" value="1"/>
</dbReference>
<evidence type="ECO:0000256" key="5">
    <source>
        <dbReference type="ARBA" id="ARBA00022768"/>
    </source>
</evidence>
<accession>A0A382T1L4</accession>
<evidence type="ECO:0000256" key="4">
    <source>
        <dbReference type="ARBA" id="ARBA00022490"/>
    </source>
</evidence>
<sequence length="188" mass="20406">MATANDLRRGNAIKFNGAVCVIMETGHVKPGKGPAYVQAKMRNLSTGKSSDHRFNSSESVEIVPMTTRKLEFSYMDGDDYVLVDPETYEQETAGAAIMADVKDFMTENTPLTATYVGGNLATVELPANVVLTVSDAPDGVRGDSASNVQKSITLETGVVIQAPLFIKTGEKIRVDVRNRKYLERASNQ</sequence>
<evidence type="ECO:0000256" key="6">
    <source>
        <dbReference type="ARBA" id="ARBA00022917"/>
    </source>
</evidence>
<dbReference type="PANTHER" id="PTHR30053:SF12">
    <property type="entry name" value="ELONGATION FACTOR P (EF-P) FAMILY PROTEIN"/>
    <property type="match status" value="1"/>
</dbReference>
<dbReference type="SUPFAM" id="SSF50249">
    <property type="entry name" value="Nucleic acid-binding proteins"/>
    <property type="match status" value="2"/>
</dbReference>
<dbReference type="NCBIfam" id="NF001810">
    <property type="entry name" value="PRK00529.1"/>
    <property type="match status" value="1"/>
</dbReference>
<dbReference type="EMBL" id="UINC01132811">
    <property type="protein sequence ID" value="SVD15357.1"/>
    <property type="molecule type" value="Genomic_DNA"/>
</dbReference>
<dbReference type="InterPro" id="IPR015365">
    <property type="entry name" value="Elong-fact-P_C"/>
</dbReference>
<dbReference type="Pfam" id="PF09285">
    <property type="entry name" value="Elong-fact-P_C"/>
    <property type="match status" value="1"/>
</dbReference>
<evidence type="ECO:0000256" key="1">
    <source>
        <dbReference type="ARBA" id="ARBA00004496"/>
    </source>
</evidence>
<comment type="pathway">
    <text evidence="2">Protein biosynthesis; polypeptide chain elongation.</text>
</comment>
<dbReference type="Gene3D" id="2.30.30.30">
    <property type="match status" value="1"/>
</dbReference>
<dbReference type="InterPro" id="IPR013185">
    <property type="entry name" value="Transl_elong_KOW-like"/>
</dbReference>
<dbReference type="Gene3D" id="2.40.50.140">
    <property type="entry name" value="Nucleic acid-binding proteins"/>
    <property type="match status" value="2"/>
</dbReference>
<comment type="similarity">
    <text evidence="3">Belongs to the elongation factor P family.</text>
</comment>
<dbReference type="GO" id="GO:0003746">
    <property type="term" value="F:translation elongation factor activity"/>
    <property type="evidence" value="ECO:0007669"/>
    <property type="project" value="UniProtKB-KW"/>
</dbReference>